<dbReference type="Proteomes" id="UP001153269">
    <property type="component" value="Unassembled WGS sequence"/>
</dbReference>
<keyword evidence="2" id="KW-1185">Reference proteome</keyword>
<name>A0A9N7VX77_PLEPL</name>
<gene>
    <name evidence="1" type="ORF">PLEPLA_LOCUS43837</name>
</gene>
<dbReference type="EMBL" id="CADEAL010004283">
    <property type="protein sequence ID" value="CAB1456056.1"/>
    <property type="molecule type" value="Genomic_DNA"/>
</dbReference>
<proteinExistence type="predicted"/>
<dbReference type="AlphaFoldDB" id="A0A9N7VX77"/>
<accession>A0A9N7VX77</accession>
<protein>
    <submittedName>
        <fullName evidence="1">Uncharacterized protein</fullName>
    </submittedName>
</protein>
<evidence type="ECO:0000313" key="2">
    <source>
        <dbReference type="Proteomes" id="UP001153269"/>
    </source>
</evidence>
<reference evidence="1" key="1">
    <citation type="submission" date="2020-03" db="EMBL/GenBank/DDBJ databases">
        <authorList>
            <person name="Weist P."/>
        </authorList>
    </citation>
    <scope>NUCLEOTIDE SEQUENCE</scope>
</reference>
<sequence length="101" mass="11546">MQASFRQQVDASWGRSVSYKCYSSTLEAQCRLQASSPFSIRELPCPDDQDFDPTTDEPPFMKLQLMPLPLGCREGHCTRNHEDVHCPQRWRCGARGLGNRD</sequence>
<organism evidence="1 2">
    <name type="scientific">Pleuronectes platessa</name>
    <name type="common">European plaice</name>
    <dbReference type="NCBI Taxonomy" id="8262"/>
    <lineage>
        <taxon>Eukaryota</taxon>
        <taxon>Metazoa</taxon>
        <taxon>Chordata</taxon>
        <taxon>Craniata</taxon>
        <taxon>Vertebrata</taxon>
        <taxon>Euteleostomi</taxon>
        <taxon>Actinopterygii</taxon>
        <taxon>Neopterygii</taxon>
        <taxon>Teleostei</taxon>
        <taxon>Neoteleostei</taxon>
        <taxon>Acanthomorphata</taxon>
        <taxon>Carangaria</taxon>
        <taxon>Pleuronectiformes</taxon>
        <taxon>Pleuronectoidei</taxon>
        <taxon>Pleuronectidae</taxon>
        <taxon>Pleuronectes</taxon>
    </lineage>
</organism>
<comment type="caution">
    <text evidence="1">The sequence shown here is derived from an EMBL/GenBank/DDBJ whole genome shotgun (WGS) entry which is preliminary data.</text>
</comment>
<evidence type="ECO:0000313" key="1">
    <source>
        <dbReference type="EMBL" id="CAB1456056.1"/>
    </source>
</evidence>